<protein>
    <recommendedName>
        <fullName evidence="5">Forespore regulator of the sigma-K checkpoint</fullName>
    </recommendedName>
</protein>
<evidence type="ECO:0000259" key="1">
    <source>
        <dbReference type="Pfam" id="PF08955"/>
    </source>
</evidence>
<feature type="domain" description="Bypass-of-forespore C N-terminal" evidence="2">
    <location>
        <begin position="45"/>
        <end position="94"/>
    </location>
</feature>
<dbReference type="EMBL" id="BAABDL010000048">
    <property type="protein sequence ID" value="GAA4064456.1"/>
    <property type="molecule type" value="Genomic_DNA"/>
</dbReference>
<accession>A0ABP7VCS8</accession>
<dbReference type="InterPro" id="IPR038117">
    <property type="entry name" value="BofC_C_sf"/>
</dbReference>
<gene>
    <name evidence="3" type="ORF">GCM10022410_08740</name>
</gene>
<dbReference type="Gene3D" id="3.30.70.1740">
    <property type="entry name" value="Bypass-of-forespore C, C-terminal domain"/>
    <property type="match status" value="1"/>
</dbReference>
<evidence type="ECO:0008006" key="5">
    <source>
        <dbReference type="Google" id="ProtNLM"/>
    </source>
</evidence>
<proteinExistence type="predicted"/>
<evidence type="ECO:0000313" key="3">
    <source>
        <dbReference type="EMBL" id="GAA4064456.1"/>
    </source>
</evidence>
<keyword evidence="4" id="KW-1185">Reference proteome</keyword>
<sequence>MKYLIALNILLMLGIYFYTQQAEPVEEEAVVVNKAENYPDDLAQIEIVLQKQYLDGRRDTETYTETITAMEDFWYAYENYQLIDQKVGQMVFREYVNDISPYLKEVGYFGLAGKQLAIFEGEPQYNQNIQTVYELDIERLSEVEQEQLKKGIKIDSKQTYEEVIDVFRHQVPSEEVHGESD</sequence>
<organism evidence="3 4">
    <name type="scientific">Amphibacillus indicireducens</name>
    <dbReference type="NCBI Taxonomy" id="1076330"/>
    <lineage>
        <taxon>Bacteria</taxon>
        <taxon>Bacillati</taxon>
        <taxon>Bacillota</taxon>
        <taxon>Bacilli</taxon>
        <taxon>Bacillales</taxon>
        <taxon>Bacillaceae</taxon>
        <taxon>Amphibacillus</taxon>
    </lineage>
</organism>
<evidence type="ECO:0000313" key="4">
    <source>
        <dbReference type="Proteomes" id="UP001501734"/>
    </source>
</evidence>
<dbReference type="Gene3D" id="3.10.20.420">
    <property type="entry name" value="Bypass-of-forespore C, N-terminal domain"/>
    <property type="match status" value="1"/>
</dbReference>
<dbReference type="RefSeq" id="WP_344910705.1">
    <property type="nucleotide sequence ID" value="NZ_BAABDL010000048.1"/>
</dbReference>
<reference evidence="4" key="1">
    <citation type="journal article" date="2019" name="Int. J. Syst. Evol. Microbiol.">
        <title>The Global Catalogue of Microorganisms (GCM) 10K type strain sequencing project: providing services to taxonomists for standard genome sequencing and annotation.</title>
        <authorList>
            <consortium name="The Broad Institute Genomics Platform"/>
            <consortium name="The Broad Institute Genome Sequencing Center for Infectious Disease"/>
            <person name="Wu L."/>
            <person name="Ma J."/>
        </authorList>
    </citation>
    <scope>NUCLEOTIDE SEQUENCE [LARGE SCALE GENOMIC DNA]</scope>
    <source>
        <strain evidence="4">JCM 17250</strain>
    </source>
</reference>
<dbReference type="Pfam" id="PF08977">
    <property type="entry name" value="BOFC_N"/>
    <property type="match status" value="1"/>
</dbReference>
<dbReference type="InterPro" id="IPR015071">
    <property type="entry name" value="BOFC_N"/>
</dbReference>
<dbReference type="Proteomes" id="UP001501734">
    <property type="component" value="Unassembled WGS sequence"/>
</dbReference>
<comment type="caution">
    <text evidence="3">The sequence shown here is derived from an EMBL/GenBank/DDBJ whole genome shotgun (WGS) entry which is preliminary data.</text>
</comment>
<dbReference type="Pfam" id="PF08955">
    <property type="entry name" value="BofC_C"/>
    <property type="match status" value="1"/>
</dbReference>
<evidence type="ECO:0000259" key="2">
    <source>
        <dbReference type="Pfam" id="PF08977"/>
    </source>
</evidence>
<dbReference type="InterPro" id="IPR038118">
    <property type="entry name" value="BOFC_N_sf"/>
</dbReference>
<feature type="domain" description="Bypass of forespore C C-terminal" evidence="1">
    <location>
        <begin position="97"/>
        <end position="168"/>
    </location>
</feature>
<dbReference type="InterPro" id="IPR015050">
    <property type="entry name" value="BofC_C"/>
</dbReference>
<name>A0ABP7VCS8_9BACI</name>